<sequence length="228" mass="24438">MTANLTSAQGRPGKLTTAVVTYPQVNLLPPEVAKTRRQKSTKRLLLLSLLLVILVAVLGYGGALYSANEAADDLADAQSETTRLQNQKAEYAEVPQVLNQIELVQNARIAGTATEVNWAQYIEALRAVTPAGVSYESITVSSVENGASMNPFVTDSIGTISFTTRSLVLPDTAAWVDAVEPLPGLSDPWFTSATRTDEDGSLYYLVQGTVNVETSALAGRFSEQEEGQ</sequence>
<keyword evidence="2" id="KW-1133">Transmembrane helix</keyword>
<gene>
    <name evidence="3" type="ORF">HGA03_04260</name>
</gene>
<evidence type="ECO:0000256" key="1">
    <source>
        <dbReference type="SAM" id="Coils"/>
    </source>
</evidence>
<evidence type="ECO:0000256" key="2">
    <source>
        <dbReference type="SAM" id="Phobius"/>
    </source>
</evidence>
<keyword evidence="1" id="KW-0175">Coiled coil</keyword>
<comment type="caution">
    <text evidence="3">The sequence shown here is derived from an EMBL/GenBank/DDBJ whole genome shotgun (WGS) entry which is preliminary data.</text>
</comment>
<name>A0A7X6KTA7_9CELL</name>
<dbReference type="RefSeq" id="WP_168629003.1">
    <property type="nucleotide sequence ID" value="NZ_BONL01000002.1"/>
</dbReference>
<keyword evidence="2" id="KW-0472">Membrane</keyword>
<keyword evidence="4" id="KW-1185">Reference proteome</keyword>
<accession>A0A7X6KTA7</accession>
<dbReference type="AlphaFoldDB" id="A0A7X6KTA7"/>
<dbReference type="Proteomes" id="UP000581206">
    <property type="component" value="Unassembled WGS sequence"/>
</dbReference>
<evidence type="ECO:0000313" key="3">
    <source>
        <dbReference type="EMBL" id="NKY21872.1"/>
    </source>
</evidence>
<protein>
    <submittedName>
        <fullName evidence="3">Fimbrial assembly protein</fullName>
    </submittedName>
</protein>
<keyword evidence="2" id="KW-0812">Transmembrane</keyword>
<feature type="transmembrane region" description="Helical" evidence="2">
    <location>
        <begin position="44"/>
        <end position="65"/>
    </location>
</feature>
<organism evidence="3 4">
    <name type="scientific">Cellulomonas denverensis</name>
    <dbReference type="NCBI Taxonomy" id="264297"/>
    <lineage>
        <taxon>Bacteria</taxon>
        <taxon>Bacillati</taxon>
        <taxon>Actinomycetota</taxon>
        <taxon>Actinomycetes</taxon>
        <taxon>Micrococcales</taxon>
        <taxon>Cellulomonadaceae</taxon>
        <taxon>Cellulomonas</taxon>
    </lineage>
</organism>
<feature type="coiled-coil region" evidence="1">
    <location>
        <begin position="67"/>
        <end position="94"/>
    </location>
</feature>
<reference evidence="3 4" key="1">
    <citation type="submission" date="2020-04" db="EMBL/GenBank/DDBJ databases">
        <title>MicrobeNet Type strains.</title>
        <authorList>
            <person name="Nicholson A.C."/>
        </authorList>
    </citation>
    <scope>NUCLEOTIDE SEQUENCE [LARGE SCALE GENOMIC DNA]</scope>
    <source>
        <strain evidence="3 4">ATCC BAA-788</strain>
    </source>
</reference>
<dbReference type="EMBL" id="JAAXOX010000002">
    <property type="protein sequence ID" value="NKY21872.1"/>
    <property type="molecule type" value="Genomic_DNA"/>
</dbReference>
<proteinExistence type="predicted"/>
<evidence type="ECO:0000313" key="4">
    <source>
        <dbReference type="Proteomes" id="UP000581206"/>
    </source>
</evidence>